<evidence type="ECO:0000256" key="1">
    <source>
        <dbReference type="ARBA" id="ARBA00022603"/>
    </source>
</evidence>
<dbReference type="SUPFAM" id="SSF53335">
    <property type="entry name" value="S-adenosyl-L-methionine-dependent methyltransferases"/>
    <property type="match status" value="1"/>
</dbReference>
<dbReference type="GO" id="GO:0032259">
    <property type="term" value="P:methylation"/>
    <property type="evidence" value="ECO:0007669"/>
    <property type="project" value="UniProtKB-KW"/>
</dbReference>
<comment type="caution">
    <text evidence="4">The sequence shown here is derived from an EMBL/GenBank/DDBJ whole genome shotgun (WGS) entry which is preliminary data.</text>
</comment>
<dbReference type="EMBL" id="MLCO01000012">
    <property type="protein sequence ID" value="ONG58797.1"/>
    <property type="molecule type" value="Genomic_DNA"/>
</dbReference>
<dbReference type="GO" id="GO:0006298">
    <property type="term" value="P:mismatch repair"/>
    <property type="evidence" value="ECO:0007669"/>
    <property type="project" value="TreeGrafter"/>
</dbReference>
<accession>A0A1V2H7I0</accession>
<dbReference type="InterPro" id="IPR029063">
    <property type="entry name" value="SAM-dependent_MTases_sf"/>
</dbReference>
<sequence>MANPFRVLQRHYVALMDMLRWQLTSRAEFERLLAANADTLTDLERAARFLYLQRTAFGGKISGRKFSVAPATPARFDVTKLTAVFDEVHERLAGVVIERLPYAELIARYDRPDTLFYLDPPYWGCERDYGPGVFDRADFERLAELLAGIKGRFLLSLNDTPGVREVFGRFDIETAETTYSISGKAQRAGEVLISG</sequence>
<keyword evidence="3" id="KW-0949">S-adenosyl-L-methionine</keyword>
<protein>
    <submittedName>
        <fullName evidence="4">DNA methyltransferase</fullName>
    </submittedName>
</protein>
<dbReference type="InterPro" id="IPR012327">
    <property type="entry name" value="MeTrfase_D12"/>
</dbReference>
<evidence type="ECO:0000256" key="2">
    <source>
        <dbReference type="ARBA" id="ARBA00022679"/>
    </source>
</evidence>
<dbReference type="Proteomes" id="UP000188879">
    <property type="component" value="Unassembled WGS sequence"/>
</dbReference>
<dbReference type="GO" id="GO:0009007">
    <property type="term" value="F:site-specific DNA-methyltransferase (adenine-specific) activity"/>
    <property type="evidence" value="ECO:0007669"/>
    <property type="project" value="UniProtKB-EC"/>
</dbReference>
<keyword evidence="5" id="KW-1185">Reference proteome</keyword>
<dbReference type="PANTHER" id="PTHR30481">
    <property type="entry name" value="DNA ADENINE METHYLASE"/>
    <property type="match status" value="1"/>
</dbReference>
<dbReference type="GO" id="GO:0043565">
    <property type="term" value="F:sequence-specific DNA binding"/>
    <property type="evidence" value="ECO:0007669"/>
    <property type="project" value="TreeGrafter"/>
</dbReference>
<keyword evidence="2 4" id="KW-0808">Transferase</keyword>
<dbReference type="GO" id="GO:1904047">
    <property type="term" value="F:S-adenosyl-L-methionine binding"/>
    <property type="evidence" value="ECO:0007669"/>
    <property type="project" value="TreeGrafter"/>
</dbReference>
<evidence type="ECO:0000256" key="3">
    <source>
        <dbReference type="ARBA" id="ARBA00022691"/>
    </source>
</evidence>
<dbReference type="Gene3D" id="3.40.50.150">
    <property type="entry name" value="Vaccinia Virus protein VP39"/>
    <property type="match status" value="1"/>
</dbReference>
<name>A0A1V2H7I0_9PROT</name>
<organism evidence="4 5">
    <name type="scientific">Teichococcus deserti</name>
    <dbReference type="NCBI Taxonomy" id="1817963"/>
    <lineage>
        <taxon>Bacteria</taxon>
        <taxon>Pseudomonadati</taxon>
        <taxon>Pseudomonadota</taxon>
        <taxon>Alphaproteobacteria</taxon>
        <taxon>Acetobacterales</taxon>
        <taxon>Roseomonadaceae</taxon>
        <taxon>Roseomonas</taxon>
    </lineage>
</organism>
<dbReference type="RefSeq" id="WP_076955675.1">
    <property type="nucleotide sequence ID" value="NZ_MLCO01000012.1"/>
</dbReference>
<evidence type="ECO:0000313" key="4">
    <source>
        <dbReference type="EMBL" id="ONG58797.1"/>
    </source>
</evidence>
<dbReference type="Pfam" id="PF02086">
    <property type="entry name" value="MethyltransfD12"/>
    <property type="match status" value="1"/>
</dbReference>
<gene>
    <name evidence="4" type="ORF">BKE38_01835</name>
</gene>
<keyword evidence="1 4" id="KW-0489">Methyltransferase</keyword>
<dbReference type="GO" id="GO:0009307">
    <property type="term" value="P:DNA restriction-modification system"/>
    <property type="evidence" value="ECO:0007669"/>
    <property type="project" value="InterPro"/>
</dbReference>
<dbReference type="AlphaFoldDB" id="A0A1V2H7I0"/>
<proteinExistence type="predicted"/>
<reference evidence="4 5" key="1">
    <citation type="submission" date="2016-10" db="EMBL/GenBank/DDBJ databases">
        <title>Draft Genome sequence of Roseomonas sp. strain M3.</title>
        <authorList>
            <person name="Subhash Y."/>
            <person name="Lee S."/>
        </authorList>
    </citation>
    <scope>NUCLEOTIDE SEQUENCE [LARGE SCALE GENOMIC DNA]</scope>
    <source>
        <strain evidence="4 5">M3</strain>
    </source>
</reference>
<evidence type="ECO:0000313" key="5">
    <source>
        <dbReference type="Proteomes" id="UP000188879"/>
    </source>
</evidence>
<dbReference type="PANTHER" id="PTHR30481:SF4">
    <property type="entry name" value="SITE-SPECIFIC DNA-METHYLTRANSFERASE (ADENINE-SPECIFIC)"/>
    <property type="match status" value="1"/>
</dbReference>